<dbReference type="GO" id="GO:0071467">
    <property type="term" value="P:cellular response to pH"/>
    <property type="evidence" value="ECO:0007669"/>
    <property type="project" value="TreeGrafter"/>
</dbReference>
<feature type="compositionally biased region" description="Low complexity" evidence="6">
    <location>
        <begin position="678"/>
        <end position="689"/>
    </location>
</feature>
<gene>
    <name evidence="8" type="ORF">EV356DRAFT_460061</name>
</gene>
<evidence type="ECO:0000313" key="8">
    <source>
        <dbReference type="EMBL" id="KAF2238796.1"/>
    </source>
</evidence>
<evidence type="ECO:0000256" key="5">
    <source>
        <dbReference type="ARBA" id="ARBA00038109"/>
    </source>
</evidence>
<feature type="transmembrane region" description="Helical" evidence="7">
    <location>
        <begin position="265"/>
        <end position="284"/>
    </location>
</feature>
<feature type="region of interest" description="Disordered" evidence="6">
    <location>
        <begin position="380"/>
        <end position="420"/>
    </location>
</feature>
<evidence type="ECO:0000256" key="6">
    <source>
        <dbReference type="SAM" id="MobiDB-lite"/>
    </source>
</evidence>
<feature type="region of interest" description="Disordered" evidence="6">
    <location>
        <begin position="620"/>
        <end position="691"/>
    </location>
</feature>
<feature type="region of interest" description="Disordered" evidence="6">
    <location>
        <begin position="432"/>
        <end position="475"/>
    </location>
</feature>
<proteinExistence type="inferred from homology"/>
<accession>A0A6A6HKZ5</accession>
<keyword evidence="3 7" id="KW-1133">Transmembrane helix</keyword>
<dbReference type="InterPro" id="IPR014844">
    <property type="entry name" value="PalH"/>
</dbReference>
<evidence type="ECO:0000256" key="1">
    <source>
        <dbReference type="ARBA" id="ARBA00004141"/>
    </source>
</evidence>
<evidence type="ECO:0000256" key="3">
    <source>
        <dbReference type="ARBA" id="ARBA00022989"/>
    </source>
</evidence>
<feature type="transmembrane region" description="Helical" evidence="7">
    <location>
        <begin position="296"/>
        <end position="317"/>
    </location>
</feature>
<dbReference type="EMBL" id="ML991774">
    <property type="protein sequence ID" value="KAF2238796.1"/>
    <property type="molecule type" value="Genomic_DNA"/>
</dbReference>
<name>A0A6A6HKZ5_VIRVR</name>
<keyword evidence="4 7" id="KW-0472">Membrane</keyword>
<dbReference type="GO" id="GO:0005886">
    <property type="term" value="C:plasma membrane"/>
    <property type="evidence" value="ECO:0007669"/>
    <property type="project" value="TreeGrafter"/>
</dbReference>
<dbReference type="PANTHER" id="PTHR35779:SF1">
    <property type="entry name" value="PH-RESPONSE REGULATOR PROTEIN PALH_RIM21"/>
    <property type="match status" value="1"/>
</dbReference>
<comment type="subcellular location">
    <subcellularLocation>
        <location evidence="1">Membrane</location>
        <topology evidence="1">Multi-pass membrane protein</topology>
    </subcellularLocation>
</comment>
<dbReference type="PANTHER" id="PTHR35779">
    <property type="entry name" value="PH-RESPONSE REGULATOR PROTEIN PALH/RIM21"/>
    <property type="match status" value="1"/>
</dbReference>
<feature type="transmembrane region" description="Helical" evidence="7">
    <location>
        <begin position="149"/>
        <end position="169"/>
    </location>
</feature>
<protein>
    <submittedName>
        <fullName evidence="8">PalH-domain-containing protein</fullName>
    </submittedName>
</protein>
<feature type="compositionally biased region" description="Polar residues" evidence="6">
    <location>
        <begin position="642"/>
        <end position="661"/>
    </location>
</feature>
<keyword evidence="9" id="KW-1185">Reference proteome</keyword>
<feature type="region of interest" description="Disordered" evidence="6">
    <location>
        <begin position="703"/>
        <end position="739"/>
    </location>
</feature>
<comment type="similarity">
    <text evidence="5">Belongs to the palH/RIM21 family.</text>
</comment>
<dbReference type="AlphaFoldDB" id="A0A6A6HKZ5"/>
<feature type="transmembrane region" description="Helical" evidence="7">
    <location>
        <begin position="223"/>
        <end position="245"/>
    </location>
</feature>
<evidence type="ECO:0000256" key="7">
    <source>
        <dbReference type="SAM" id="Phobius"/>
    </source>
</evidence>
<feature type="region of interest" description="Disordered" evidence="6">
    <location>
        <begin position="493"/>
        <end position="517"/>
    </location>
</feature>
<evidence type="ECO:0000256" key="4">
    <source>
        <dbReference type="ARBA" id="ARBA00023136"/>
    </source>
</evidence>
<feature type="transmembrane region" description="Helical" evidence="7">
    <location>
        <begin position="85"/>
        <end position="104"/>
    </location>
</feature>
<dbReference type="OrthoDB" id="5393256at2759"/>
<sequence length="739" mass="80534">MSTIDKRQLWNTKTSTTTPYIHQCTPFTLQAHNIIDEATTTSTLTTNIVFVPECTGSFAWNVNSLDSANFTNSHEPFYASTTPQVYAIAAATVISWMLVIMLVITPRTFFIGAPTSGGRLLGGRGIIAGASSRNASIVGMGSRPWLQKVAALTVAVSLIIATVDTFRVAERQYNTGFMNAAAMRNEVVGGMEIRIIRVISDIFLWLAQVQTLIRLFPRHKEKVLIKWIGFALIVFDTVFSCLNSFLVDSTDKPREFVNAIPALSYLFQLALELLYGAWVLFYVATKRRYAWYHPKMKNISLVAFLSLLAILTPVVFFVTDIAQPDVDGWGDYFRWVGAAAASVLVWEWVERIESLEREEKKDGILGREIFDGDEMLDVTPSSEVKWPGQGHDFGGDEPSGQDSKASKPYTSGTRGHGLTRIAQRIAGTRLHLRRQQSDGPEHPQSNSSNRPLVMPRHGNPDDVRPPTAIASPAISTDATSAISTVYAVQYHTVDSPAPSARPKNPRPAETEKNGGAFAIGKAAEKDQPGEEYSSRGTDAAAIRRGASMRWQAIANSFKRRRDTPPLEVRQAMANSNSGPTQVPTNSNASKWDVMSRLASLAADSTERWRDKSGRRQADIELPVTIIPAQPRGRTWSPGSLPLNDSISKPNSTLPPRTSSDAGQDMQMSRGGLSSPMQPGASSTSPAASPVGMSPLALYTAAENDVLRGRPGDGTRISAAPVRRDSPDDFASQGATNGHS</sequence>
<dbReference type="Proteomes" id="UP000800092">
    <property type="component" value="Unassembled WGS sequence"/>
</dbReference>
<dbReference type="Pfam" id="PF08733">
    <property type="entry name" value="PalH"/>
    <property type="match status" value="1"/>
</dbReference>
<feature type="compositionally biased region" description="Polar residues" evidence="6">
    <location>
        <begin position="400"/>
        <end position="413"/>
    </location>
</feature>
<evidence type="ECO:0000313" key="9">
    <source>
        <dbReference type="Proteomes" id="UP000800092"/>
    </source>
</evidence>
<keyword evidence="2 7" id="KW-0812">Transmembrane</keyword>
<organism evidence="8 9">
    <name type="scientific">Viridothelium virens</name>
    <name type="common">Speckled blister lichen</name>
    <name type="synonym">Trypethelium virens</name>
    <dbReference type="NCBI Taxonomy" id="1048519"/>
    <lineage>
        <taxon>Eukaryota</taxon>
        <taxon>Fungi</taxon>
        <taxon>Dikarya</taxon>
        <taxon>Ascomycota</taxon>
        <taxon>Pezizomycotina</taxon>
        <taxon>Dothideomycetes</taxon>
        <taxon>Dothideomycetes incertae sedis</taxon>
        <taxon>Trypetheliales</taxon>
        <taxon>Trypetheliaceae</taxon>
        <taxon>Viridothelium</taxon>
    </lineage>
</organism>
<evidence type="ECO:0000256" key="2">
    <source>
        <dbReference type="ARBA" id="ARBA00022692"/>
    </source>
</evidence>
<reference evidence="8" key="1">
    <citation type="journal article" date="2020" name="Stud. Mycol.">
        <title>101 Dothideomycetes genomes: a test case for predicting lifestyles and emergence of pathogens.</title>
        <authorList>
            <person name="Haridas S."/>
            <person name="Albert R."/>
            <person name="Binder M."/>
            <person name="Bloem J."/>
            <person name="Labutti K."/>
            <person name="Salamov A."/>
            <person name="Andreopoulos B."/>
            <person name="Baker S."/>
            <person name="Barry K."/>
            <person name="Bills G."/>
            <person name="Bluhm B."/>
            <person name="Cannon C."/>
            <person name="Castanera R."/>
            <person name="Culley D."/>
            <person name="Daum C."/>
            <person name="Ezra D."/>
            <person name="Gonzalez J."/>
            <person name="Henrissat B."/>
            <person name="Kuo A."/>
            <person name="Liang C."/>
            <person name="Lipzen A."/>
            <person name="Lutzoni F."/>
            <person name="Magnuson J."/>
            <person name="Mondo S."/>
            <person name="Nolan M."/>
            <person name="Ohm R."/>
            <person name="Pangilinan J."/>
            <person name="Park H.-J."/>
            <person name="Ramirez L."/>
            <person name="Alfaro M."/>
            <person name="Sun H."/>
            <person name="Tritt A."/>
            <person name="Yoshinaga Y."/>
            <person name="Zwiers L.-H."/>
            <person name="Turgeon B."/>
            <person name="Goodwin S."/>
            <person name="Spatafora J."/>
            <person name="Crous P."/>
            <person name="Grigoriev I."/>
        </authorList>
    </citation>
    <scope>NUCLEOTIDE SEQUENCE</scope>
    <source>
        <strain evidence="8">Tuck. ex Michener</strain>
    </source>
</reference>